<organism evidence="1">
    <name type="scientific">Arion vulgaris</name>
    <dbReference type="NCBI Taxonomy" id="1028688"/>
    <lineage>
        <taxon>Eukaryota</taxon>
        <taxon>Metazoa</taxon>
        <taxon>Spiralia</taxon>
        <taxon>Lophotrochozoa</taxon>
        <taxon>Mollusca</taxon>
        <taxon>Gastropoda</taxon>
        <taxon>Heterobranchia</taxon>
        <taxon>Euthyneura</taxon>
        <taxon>Panpulmonata</taxon>
        <taxon>Eupulmonata</taxon>
        <taxon>Stylommatophora</taxon>
        <taxon>Helicina</taxon>
        <taxon>Arionoidea</taxon>
        <taxon>Arionidae</taxon>
        <taxon>Arion</taxon>
    </lineage>
</organism>
<name>A0A0B6Y1I8_9EUPU</name>
<reference evidence="1" key="1">
    <citation type="submission" date="2014-12" db="EMBL/GenBank/DDBJ databases">
        <title>Insight into the proteome of Arion vulgaris.</title>
        <authorList>
            <person name="Aradska J."/>
            <person name="Bulat T."/>
            <person name="Smidak R."/>
            <person name="Sarate P."/>
            <person name="Gangsoo J."/>
            <person name="Sialana F."/>
            <person name="Bilban M."/>
            <person name="Lubec G."/>
        </authorList>
    </citation>
    <scope>NUCLEOTIDE SEQUENCE</scope>
    <source>
        <tissue evidence="1">Skin</tissue>
    </source>
</reference>
<dbReference type="AlphaFoldDB" id="A0A0B6Y1I8"/>
<evidence type="ECO:0000313" key="1">
    <source>
        <dbReference type="EMBL" id="CEK50167.1"/>
    </source>
</evidence>
<dbReference type="EMBL" id="HACG01003302">
    <property type="protein sequence ID" value="CEK50167.1"/>
    <property type="molecule type" value="Transcribed_RNA"/>
</dbReference>
<accession>A0A0B6Y1I8</accession>
<sequence length="69" mass="7789">LLQTELGLSTREFDDEISDIIDSGNLSTGTTSIDYPTEKYILSAKKTFSSERPPMNTELKRVSGLDFEW</sequence>
<protein>
    <submittedName>
        <fullName evidence="1">Uncharacterized protein</fullName>
    </submittedName>
</protein>
<proteinExistence type="predicted"/>
<feature type="non-terminal residue" evidence="1">
    <location>
        <position position="1"/>
    </location>
</feature>
<gene>
    <name evidence="1" type="primary">ORF10045</name>
</gene>
<feature type="non-terminal residue" evidence="1">
    <location>
        <position position="69"/>
    </location>
</feature>